<reference evidence="2 3" key="1">
    <citation type="submission" date="2016-03" db="EMBL/GenBank/DDBJ databases">
        <authorList>
            <person name="Ploux O."/>
        </authorList>
    </citation>
    <scope>NUCLEOTIDE SEQUENCE [LARGE SCALE GENOMIC DNA]</scope>
    <source>
        <strain evidence="2 3">UAMH 11012</strain>
    </source>
</reference>
<organism evidence="2 3">
    <name type="scientific">Phialocephala subalpina</name>
    <dbReference type="NCBI Taxonomy" id="576137"/>
    <lineage>
        <taxon>Eukaryota</taxon>
        <taxon>Fungi</taxon>
        <taxon>Dikarya</taxon>
        <taxon>Ascomycota</taxon>
        <taxon>Pezizomycotina</taxon>
        <taxon>Leotiomycetes</taxon>
        <taxon>Helotiales</taxon>
        <taxon>Mollisiaceae</taxon>
        <taxon>Phialocephala</taxon>
        <taxon>Phialocephala fortinii species complex</taxon>
    </lineage>
</organism>
<protein>
    <submittedName>
        <fullName evidence="2">Uncharacterized protein</fullName>
    </submittedName>
</protein>
<gene>
    <name evidence="2" type="ORF">PAC_06199</name>
</gene>
<evidence type="ECO:0000256" key="1">
    <source>
        <dbReference type="SAM" id="MobiDB-lite"/>
    </source>
</evidence>
<feature type="compositionally biased region" description="Polar residues" evidence="1">
    <location>
        <begin position="1"/>
        <end position="10"/>
    </location>
</feature>
<dbReference type="AlphaFoldDB" id="A0A1L7WU53"/>
<evidence type="ECO:0000313" key="2">
    <source>
        <dbReference type="EMBL" id="CZR56311.1"/>
    </source>
</evidence>
<dbReference type="EMBL" id="FJOG01000007">
    <property type="protein sequence ID" value="CZR56311.1"/>
    <property type="molecule type" value="Genomic_DNA"/>
</dbReference>
<accession>A0A1L7WU53</accession>
<name>A0A1L7WU53_9HELO</name>
<evidence type="ECO:0000313" key="3">
    <source>
        <dbReference type="Proteomes" id="UP000184330"/>
    </source>
</evidence>
<proteinExistence type="predicted"/>
<sequence>MSQPQPNAPTGNKPKSVKPAGARATTKDGVDKLILKLDKVIDGDRSNLDIASFSKPHPRNLDPVIYVSHAYEFCPMGRVREGLNAAGKDAAWTTRPRGLTEKSENPLRDNVQMGALARIEFLFEKVLTKKQAVRFVPACTPKGTEFSSATELFVNSFKHACGNAKSDFNKRMLMWVIATVKHRDFKEIVEKPLDQHYAWWRSRLRLATPADEIEITGKKIVIWLLDAWSDCIDFPFIFCTDHIGIQERGPAWQSKLDMQNWLFYFCGFMAVQCFLLAVDHDDREEFQHYWTIYLTQWGASNKGIKKMMPKSSDDIAVQSVLLRSRDIPIAEPAFPVKQIQ</sequence>
<feature type="region of interest" description="Disordered" evidence="1">
    <location>
        <begin position="1"/>
        <end position="25"/>
    </location>
</feature>
<keyword evidence="3" id="KW-1185">Reference proteome</keyword>
<dbReference type="Proteomes" id="UP000184330">
    <property type="component" value="Unassembled WGS sequence"/>
</dbReference>